<sequence>MAHETTIFHPSGQRFYMGLPSVEFFNPPDTYETPALADCEKCGERVLYCLETRERQERLFGRLPLVCQSCGHKAVEGTPMIFVL</sequence>
<dbReference type="AlphaFoldDB" id="A0A5C6CL06"/>
<proteinExistence type="predicted"/>
<organism evidence="1 2">
    <name type="scientific">Bythopirellula polymerisocia</name>
    <dbReference type="NCBI Taxonomy" id="2528003"/>
    <lineage>
        <taxon>Bacteria</taxon>
        <taxon>Pseudomonadati</taxon>
        <taxon>Planctomycetota</taxon>
        <taxon>Planctomycetia</taxon>
        <taxon>Pirellulales</taxon>
        <taxon>Lacipirellulaceae</taxon>
        <taxon>Bythopirellula</taxon>
    </lineage>
</organism>
<dbReference type="EMBL" id="SJPS01000005">
    <property type="protein sequence ID" value="TWU24745.1"/>
    <property type="molecule type" value="Genomic_DNA"/>
</dbReference>
<evidence type="ECO:0000313" key="2">
    <source>
        <dbReference type="Proteomes" id="UP000318437"/>
    </source>
</evidence>
<dbReference type="Proteomes" id="UP000318437">
    <property type="component" value="Unassembled WGS sequence"/>
</dbReference>
<reference evidence="1 2" key="1">
    <citation type="submission" date="2019-02" db="EMBL/GenBank/DDBJ databases">
        <title>Deep-cultivation of Planctomycetes and their phenomic and genomic characterization uncovers novel biology.</title>
        <authorList>
            <person name="Wiegand S."/>
            <person name="Jogler M."/>
            <person name="Boedeker C."/>
            <person name="Pinto D."/>
            <person name="Vollmers J."/>
            <person name="Rivas-Marin E."/>
            <person name="Kohn T."/>
            <person name="Peeters S.H."/>
            <person name="Heuer A."/>
            <person name="Rast P."/>
            <person name="Oberbeckmann S."/>
            <person name="Bunk B."/>
            <person name="Jeske O."/>
            <person name="Meyerdierks A."/>
            <person name="Storesund J.E."/>
            <person name="Kallscheuer N."/>
            <person name="Luecker S."/>
            <person name="Lage O.M."/>
            <person name="Pohl T."/>
            <person name="Merkel B.J."/>
            <person name="Hornburger P."/>
            <person name="Mueller R.-W."/>
            <person name="Bruemmer F."/>
            <person name="Labrenz M."/>
            <person name="Spormann A.M."/>
            <person name="Op Den Camp H."/>
            <person name="Overmann J."/>
            <person name="Amann R."/>
            <person name="Jetten M.S.M."/>
            <person name="Mascher T."/>
            <person name="Medema M.H."/>
            <person name="Devos D.P."/>
            <person name="Kaster A.-K."/>
            <person name="Ovreas L."/>
            <person name="Rohde M."/>
            <person name="Galperin M.Y."/>
            <person name="Jogler C."/>
        </authorList>
    </citation>
    <scope>NUCLEOTIDE SEQUENCE [LARGE SCALE GENOMIC DNA]</scope>
    <source>
        <strain evidence="1 2">Pla144</strain>
    </source>
</reference>
<accession>A0A5C6CL06</accession>
<protein>
    <submittedName>
        <fullName evidence="1">Uncharacterized protein</fullName>
    </submittedName>
</protein>
<gene>
    <name evidence="1" type="ORF">Pla144_36310</name>
</gene>
<name>A0A5C6CL06_9BACT</name>
<evidence type="ECO:0000313" key="1">
    <source>
        <dbReference type="EMBL" id="TWU24745.1"/>
    </source>
</evidence>
<comment type="caution">
    <text evidence="1">The sequence shown here is derived from an EMBL/GenBank/DDBJ whole genome shotgun (WGS) entry which is preliminary data.</text>
</comment>
<keyword evidence="2" id="KW-1185">Reference proteome</keyword>